<feature type="compositionally biased region" description="Basic and acidic residues" evidence="6">
    <location>
        <begin position="124"/>
        <end position="135"/>
    </location>
</feature>
<dbReference type="SMART" id="SM00389">
    <property type="entry name" value="HOX"/>
    <property type="match status" value="1"/>
</dbReference>
<protein>
    <recommendedName>
        <fullName evidence="11">Homeobox domain-containing protein</fullName>
    </recommendedName>
</protein>
<evidence type="ECO:0008006" key="11">
    <source>
        <dbReference type="Google" id="ProtNLM"/>
    </source>
</evidence>
<evidence type="ECO:0000256" key="1">
    <source>
        <dbReference type="ARBA" id="ARBA00023125"/>
    </source>
</evidence>
<feature type="compositionally biased region" description="Basic residues" evidence="6">
    <location>
        <begin position="314"/>
        <end position="326"/>
    </location>
</feature>
<dbReference type="SUPFAM" id="SSF46689">
    <property type="entry name" value="Homeodomain-like"/>
    <property type="match status" value="1"/>
</dbReference>
<dbReference type="Gene3D" id="3.30.160.60">
    <property type="entry name" value="Classic Zinc Finger"/>
    <property type="match status" value="1"/>
</dbReference>
<dbReference type="OrthoDB" id="5399138at2759"/>
<evidence type="ECO:0000256" key="2">
    <source>
        <dbReference type="ARBA" id="ARBA00023155"/>
    </source>
</evidence>
<feature type="compositionally biased region" description="Low complexity" evidence="6">
    <location>
        <begin position="278"/>
        <end position="291"/>
    </location>
</feature>
<dbReference type="GO" id="GO:0006355">
    <property type="term" value="P:regulation of DNA-templated transcription"/>
    <property type="evidence" value="ECO:0007669"/>
    <property type="project" value="InterPro"/>
</dbReference>
<keyword evidence="4" id="KW-0862">Zinc</keyword>
<evidence type="ECO:0000256" key="4">
    <source>
        <dbReference type="PROSITE-ProRule" id="PRU00042"/>
    </source>
</evidence>
<dbReference type="PROSITE" id="PS50157">
    <property type="entry name" value="ZINC_FINGER_C2H2_2"/>
    <property type="match status" value="1"/>
</dbReference>
<keyword evidence="4" id="KW-0479">Metal-binding</keyword>
<dbReference type="InterPro" id="IPR013087">
    <property type="entry name" value="Znf_C2H2_type"/>
</dbReference>
<keyword evidence="10" id="KW-1185">Reference proteome</keyword>
<accession>A0A1V6SJ80</accession>
<dbReference type="InterPro" id="IPR001356">
    <property type="entry name" value="HD"/>
</dbReference>
<dbReference type="Pfam" id="PF05920">
    <property type="entry name" value="Homeobox_KN"/>
    <property type="match status" value="1"/>
</dbReference>
<dbReference type="PROSITE" id="PS50071">
    <property type="entry name" value="HOMEOBOX_2"/>
    <property type="match status" value="1"/>
</dbReference>
<dbReference type="STRING" id="303698.A0A1V6SJ80"/>
<dbReference type="GO" id="GO:0005634">
    <property type="term" value="C:nucleus"/>
    <property type="evidence" value="ECO:0007669"/>
    <property type="project" value="UniProtKB-SubCell"/>
</dbReference>
<feature type="DNA-binding region" description="Homeobox" evidence="5">
    <location>
        <begin position="142"/>
        <end position="204"/>
    </location>
</feature>
<keyword evidence="1 5" id="KW-0238">DNA-binding</keyword>
<dbReference type="PROSITE" id="PS00028">
    <property type="entry name" value="ZINC_FINGER_C2H2_1"/>
    <property type="match status" value="1"/>
</dbReference>
<feature type="region of interest" description="Disordered" evidence="6">
    <location>
        <begin position="107"/>
        <end position="150"/>
    </location>
</feature>
<gene>
    <name evidence="9" type="ORF">PENSTE_c046G08663</name>
</gene>
<feature type="compositionally biased region" description="Low complexity" evidence="6">
    <location>
        <begin position="107"/>
        <end position="118"/>
    </location>
</feature>
<dbReference type="AlphaFoldDB" id="A0A1V6SJ80"/>
<comment type="caution">
    <text evidence="9">The sequence shown here is derived from an EMBL/GenBank/DDBJ whole genome shotgun (WGS) entry which is preliminary data.</text>
</comment>
<dbReference type="EMBL" id="MLKD01000046">
    <property type="protein sequence ID" value="OQE13754.1"/>
    <property type="molecule type" value="Genomic_DNA"/>
</dbReference>
<evidence type="ECO:0000256" key="6">
    <source>
        <dbReference type="SAM" id="MobiDB-lite"/>
    </source>
</evidence>
<dbReference type="PANTHER" id="PTHR11850">
    <property type="entry name" value="HOMEOBOX PROTEIN TRANSCRIPTION FACTORS"/>
    <property type="match status" value="1"/>
</dbReference>
<feature type="region of interest" description="Disordered" evidence="6">
    <location>
        <begin position="261"/>
        <end position="334"/>
    </location>
</feature>
<evidence type="ECO:0000259" key="8">
    <source>
        <dbReference type="PROSITE" id="PS50157"/>
    </source>
</evidence>
<evidence type="ECO:0000259" key="7">
    <source>
        <dbReference type="PROSITE" id="PS50071"/>
    </source>
</evidence>
<dbReference type="InterPro" id="IPR036236">
    <property type="entry name" value="Znf_C2H2_sf"/>
</dbReference>
<evidence type="ECO:0000313" key="10">
    <source>
        <dbReference type="Proteomes" id="UP000191285"/>
    </source>
</evidence>
<keyword evidence="2 5" id="KW-0371">Homeobox</keyword>
<organism evidence="9 10">
    <name type="scientific">Penicillium steckii</name>
    <dbReference type="NCBI Taxonomy" id="303698"/>
    <lineage>
        <taxon>Eukaryota</taxon>
        <taxon>Fungi</taxon>
        <taxon>Dikarya</taxon>
        <taxon>Ascomycota</taxon>
        <taxon>Pezizomycotina</taxon>
        <taxon>Eurotiomycetes</taxon>
        <taxon>Eurotiomycetidae</taxon>
        <taxon>Eurotiales</taxon>
        <taxon>Aspergillaceae</taxon>
        <taxon>Penicillium</taxon>
    </lineage>
</organism>
<evidence type="ECO:0000313" key="9">
    <source>
        <dbReference type="EMBL" id="OQE13754.1"/>
    </source>
</evidence>
<comment type="subcellular location">
    <subcellularLocation>
        <location evidence="5">Nucleus</location>
    </subcellularLocation>
</comment>
<keyword evidence="4" id="KW-0863">Zinc-finger</keyword>
<feature type="domain" description="Homeobox" evidence="7">
    <location>
        <begin position="140"/>
        <end position="203"/>
    </location>
</feature>
<feature type="compositionally biased region" description="Polar residues" evidence="6">
    <location>
        <begin position="261"/>
        <end position="277"/>
    </location>
</feature>
<sequence length="623" mass="71863">MDAHTFFLSAPLASENIEEFSTEQAIPTPSNNLYDFHSGQSAALLWPGFPDLASARTCHPNDEETFGDIDSFCQDGFLKSRSHLDSIQTVDLPENLTEHWINQTSHLSADLSSRSSSAPQEGSSFKRENVAEHSHSNPPSRRTSKSRRLPSETVKVLRSWLYLHKDYPYPTDQEREDLERQTGLEKTQVLNWFTNARRRKMPGRAMNQDVDTVDHKLLSPMERWQHSPPESEFALTSDIIRAAVNTPYIPFNNDAIRSNSYRTCSSQTSNNSHQFGVSSPSSYENSHSSCSELAYQTSQDPFERSSTPIPQIQPRRRRRRMKRPAKRPGEGRVTDNRPYQCTFCSESFRSKYDWQRHEKALHLSVDRWNCAPEGGITKFDGVSSCVFCLAPDPDIDHLETHNYIGCREKPSEYRSFSRKDHLVQHLRLTHEIPFHSSMNKWQESPTQLLSQCGFCRTQLFTWQGRVDHLAEHFKNNANMDQWQGCWGFEPHIESLIENAMPPYLLGQERRSMDPWKAFDTARQENEFTPFDFSSPNAFEGYDLAAPNALDRYDFVRAKLTDYLREQISAGNYPSDEMIQDEARVIAYGDNDPWNQTYADDPAFITAIRNDVSLELWTRIDENE</sequence>
<keyword evidence="3 5" id="KW-0539">Nucleus</keyword>
<dbReference type="Gene3D" id="1.10.10.60">
    <property type="entry name" value="Homeodomain-like"/>
    <property type="match status" value="1"/>
</dbReference>
<evidence type="ECO:0000256" key="5">
    <source>
        <dbReference type="PROSITE-ProRule" id="PRU00108"/>
    </source>
</evidence>
<reference evidence="10" key="1">
    <citation type="journal article" date="2017" name="Nat. Microbiol.">
        <title>Global analysis of biosynthetic gene clusters reveals vast potential of secondary metabolite production in Penicillium species.</title>
        <authorList>
            <person name="Nielsen J.C."/>
            <person name="Grijseels S."/>
            <person name="Prigent S."/>
            <person name="Ji B."/>
            <person name="Dainat J."/>
            <person name="Nielsen K.F."/>
            <person name="Frisvad J.C."/>
            <person name="Workman M."/>
            <person name="Nielsen J."/>
        </authorList>
    </citation>
    <scope>NUCLEOTIDE SEQUENCE [LARGE SCALE GENOMIC DNA]</scope>
    <source>
        <strain evidence="10">IBT 24891</strain>
    </source>
</reference>
<dbReference type="InterPro" id="IPR050224">
    <property type="entry name" value="TALE_homeobox"/>
</dbReference>
<dbReference type="InterPro" id="IPR008422">
    <property type="entry name" value="KN_HD"/>
</dbReference>
<feature type="compositionally biased region" description="Polar residues" evidence="6">
    <location>
        <begin position="294"/>
        <end position="307"/>
    </location>
</feature>
<feature type="domain" description="C2H2-type" evidence="8">
    <location>
        <begin position="339"/>
        <end position="362"/>
    </location>
</feature>
<dbReference type="CDD" id="cd00086">
    <property type="entry name" value="homeodomain"/>
    <property type="match status" value="1"/>
</dbReference>
<proteinExistence type="predicted"/>
<evidence type="ECO:0000256" key="3">
    <source>
        <dbReference type="ARBA" id="ARBA00023242"/>
    </source>
</evidence>
<dbReference type="InterPro" id="IPR009057">
    <property type="entry name" value="Homeodomain-like_sf"/>
</dbReference>
<dbReference type="GO" id="GO:0003677">
    <property type="term" value="F:DNA binding"/>
    <property type="evidence" value="ECO:0007669"/>
    <property type="project" value="UniProtKB-UniRule"/>
</dbReference>
<dbReference type="SUPFAM" id="SSF57667">
    <property type="entry name" value="beta-beta-alpha zinc fingers"/>
    <property type="match status" value="1"/>
</dbReference>
<dbReference type="Proteomes" id="UP000191285">
    <property type="component" value="Unassembled WGS sequence"/>
</dbReference>
<name>A0A1V6SJ80_9EURO</name>
<dbReference type="GO" id="GO:0008270">
    <property type="term" value="F:zinc ion binding"/>
    <property type="evidence" value="ECO:0007669"/>
    <property type="project" value="UniProtKB-KW"/>
</dbReference>
<dbReference type="SMART" id="SM00355">
    <property type="entry name" value="ZnF_C2H2"/>
    <property type="match status" value="3"/>
</dbReference>